<dbReference type="Gene3D" id="1.10.510.10">
    <property type="entry name" value="Transferase(Phosphotransferase) domain 1"/>
    <property type="match status" value="1"/>
</dbReference>
<dbReference type="PROSITE" id="PS51285">
    <property type="entry name" value="AGC_KINASE_CTER"/>
    <property type="match status" value="1"/>
</dbReference>
<dbReference type="InterPro" id="IPR045270">
    <property type="entry name" value="STKc_AGC"/>
</dbReference>
<dbReference type="PROSITE" id="PS50011">
    <property type="entry name" value="PROTEIN_KINASE_DOM"/>
    <property type="match status" value="1"/>
</dbReference>
<dbReference type="FunFam" id="1.10.510.10:FF:000008">
    <property type="entry name" value="Non-specific serine/threonine protein kinase"/>
    <property type="match status" value="1"/>
</dbReference>
<protein>
    <recommendedName>
        <fullName evidence="10">Protein kinase domain-containing protein</fullName>
    </recommendedName>
</protein>
<dbReference type="GO" id="GO:0004674">
    <property type="term" value="F:protein serine/threonine kinase activity"/>
    <property type="evidence" value="ECO:0007669"/>
    <property type="project" value="UniProtKB-KW"/>
</dbReference>
<dbReference type="GO" id="GO:0005524">
    <property type="term" value="F:ATP binding"/>
    <property type="evidence" value="ECO:0007669"/>
    <property type="project" value="UniProtKB-KW"/>
</dbReference>
<keyword evidence="5" id="KW-0067">ATP-binding</keyword>
<accession>A0A1R2D4J5</accession>
<keyword evidence="3" id="KW-0547">Nucleotide-binding</keyword>
<comment type="caution">
    <text evidence="8">The sequence shown here is derived from an EMBL/GenBank/DDBJ whole genome shotgun (WGS) entry which is preliminary data.</text>
</comment>
<evidence type="ECO:0000256" key="2">
    <source>
        <dbReference type="ARBA" id="ARBA00022679"/>
    </source>
</evidence>
<dbReference type="FunFam" id="3.30.200.20:FF:000042">
    <property type="entry name" value="Aurora kinase A"/>
    <property type="match status" value="1"/>
</dbReference>
<organism evidence="8 9">
    <name type="scientific">Stentor coeruleus</name>
    <dbReference type="NCBI Taxonomy" id="5963"/>
    <lineage>
        <taxon>Eukaryota</taxon>
        <taxon>Sar</taxon>
        <taxon>Alveolata</taxon>
        <taxon>Ciliophora</taxon>
        <taxon>Postciliodesmatophora</taxon>
        <taxon>Heterotrichea</taxon>
        <taxon>Heterotrichida</taxon>
        <taxon>Stentoridae</taxon>
        <taxon>Stentor</taxon>
    </lineage>
</organism>
<keyword evidence="1" id="KW-0723">Serine/threonine-protein kinase</keyword>
<dbReference type="SMART" id="SM00133">
    <property type="entry name" value="S_TK_X"/>
    <property type="match status" value="1"/>
</dbReference>
<feature type="domain" description="Protein kinase" evidence="6">
    <location>
        <begin position="44"/>
        <end position="298"/>
    </location>
</feature>
<dbReference type="InterPro" id="IPR011009">
    <property type="entry name" value="Kinase-like_dom_sf"/>
</dbReference>
<dbReference type="Proteomes" id="UP000187209">
    <property type="component" value="Unassembled WGS sequence"/>
</dbReference>
<evidence type="ECO:0000313" key="9">
    <source>
        <dbReference type="Proteomes" id="UP000187209"/>
    </source>
</evidence>
<proteinExistence type="predicted"/>
<evidence type="ECO:0000256" key="1">
    <source>
        <dbReference type="ARBA" id="ARBA00022527"/>
    </source>
</evidence>
<evidence type="ECO:0000313" key="8">
    <source>
        <dbReference type="EMBL" id="OMJ96188.1"/>
    </source>
</evidence>
<dbReference type="InterPro" id="IPR000719">
    <property type="entry name" value="Prot_kinase_dom"/>
</dbReference>
<feature type="domain" description="AGC-kinase C-terminal" evidence="7">
    <location>
        <begin position="299"/>
        <end position="361"/>
    </location>
</feature>
<evidence type="ECO:0000256" key="5">
    <source>
        <dbReference type="ARBA" id="ARBA00022840"/>
    </source>
</evidence>
<evidence type="ECO:0000259" key="7">
    <source>
        <dbReference type="PROSITE" id="PS51285"/>
    </source>
</evidence>
<dbReference type="SUPFAM" id="SSF56112">
    <property type="entry name" value="Protein kinase-like (PK-like)"/>
    <property type="match status" value="1"/>
</dbReference>
<keyword evidence="9" id="KW-1185">Reference proteome</keyword>
<dbReference type="InterPro" id="IPR000961">
    <property type="entry name" value="AGC-kinase_C"/>
</dbReference>
<evidence type="ECO:0000259" key="6">
    <source>
        <dbReference type="PROSITE" id="PS50011"/>
    </source>
</evidence>
<dbReference type="Gene3D" id="3.30.200.20">
    <property type="entry name" value="Phosphorylase Kinase, domain 1"/>
    <property type="match status" value="1"/>
</dbReference>
<sequence>MGKICSCLCPPKDSDEGQRTSQQEALIRNSTRQANIMRISKKDFDIIKLIGKGQFCKVFLVRKKKSGTIYAMKVMKKKDIDQKLQRIHTINEKNILMKNTCPFIIQLKYSFQDYRKLYLVMEFVQGGELFYQIHKTERFSENHAQFYIAEIVLALEYLHSNGIIYRSLKPESILLDTEGHIKLTDFGLSKSGLDDKNPRAYTFCGTSEYLAPEIIKNQGYDKAVDFWSLGAVLYEMIAGLSPFYAENKSEVYKNVLSRNFEIKPYFSQEATDIINKLLTLDAFERSQHGETLRQHSFFRGIDWEKMQKREVTPPFKPKLSSNTDLRYFDEAFVGQPLTNSITSTGNMSSYLYHDFTYVNDS</sequence>
<dbReference type="Pfam" id="PF00069">
    <property type="entry name" value="Pkinase"/>
    <property type="match status" value="1"/>
</dbReference>
<evidence type="ECO:0000256" key="3">
    <source>
        <dbReference type="ARBA" id="ARBA00022741"/>
    </source>
</evidence>
<keyword evidence="2" id="KW-0808">Transferase</keyword>
<dbReference type="OrthoDB" id="63267at2759"/>
<name>A0A1R2D4J5_9CILI</name>
<keyword evidence="4" id="KW-0418">Kinase</keyword>
<dbReference type="PANTHER" id="PTHR24351">
    <property type="entry name" value="RIBOSOMAL PROTEIN S6 KINASE"/>
    <property type="match status" value="1"/>
</dbReference>
<dbReference type="AlphaFoldDB" id="A0A1R2D4J5"/>
<dbReference type="CDD" id="cd05123">
    <property type="entry name" value="STKc_AGC"/>
    <property type="match status" value="1"/>
</dbReference>
<evidence type="ECO:0008006" key="10">
    <source>
        <dbReference type="Google" id="ProtNLM"/>
    </source>
</evidence>
<reference evidence="8 9" key="1">
    <citation type="submission" date="2016-11" db="EMBL/GenBank/DDBJ databases">
        <title>The macronuclear genome of Stentor coeruleus: a giant cell with tiny introns.</title>
        <authorList>
            <person name="Slabodnick M."/>
            <person name="Ruby J.G."/>
            <person name="Reiff S.B."/>
            <person name="Swart E.C."/>
            <person name="Gosai S."/>
            <person name="Prabakaran S."/>
            <person name="Witkowska E."/>
            <person name="Larue G.E."/>
            <person name="Fisher S."/>
            <person name="Freeman R.M."/>
            <person name="Gunawardena J."/>
            <person name="Chu W."/>
            <person name="Stover N.A."/>
            <person name="Gregory B.D."/>
            <person name="Nowacki M."/>
            <person name="Derisi J."/>
            <person name="Roy S.W."/>
            <person name="Marshall W.F."/>
            <person name="Sood P."/>
        </authorList>
    </citation>
    <scope>NUCLEOTIDE SEQUENCE [LARGE SCALE GENOMIC DNA]</scope>
    <source>
        <strain evidence="8">WM001</strain>
    </source>
</reference>
<dbReference type="EMBL" id="MPUH01000002">
    <property type="protein sequence ID" value="OMJ96188.1"/>
    <property type="molecule type" value="Genomic_DNA"/>
</dbReference>
<evidence type="ECO:0000256" key="4">
    <source>
        <dbReference type="ARBA" id="ARBA00022777"/>
    </source>
</evidence>
<gene>
    <name evidence="8" type="ORF">SteCoe_146</name>
</gene>